<keyword evidence="1" id="KW-0808">Transferase</keyword>
<evidence type="ECO:0000313" key="2">
    <source>
        <dbReference type="EMBL" id="GHF52282.1"/>
    </source>
</evidence>
<organism evidence="2 3">
    <name type="scientific">Streptomyces mashuensis</name>
    <dbReference type="NCBI Taxonomy" id="33904"/>
    <lineage>
        <taxon>Bacteria</taxon>
        <taxon>Bacillati</taxon>
        <taxon>Actinomycetota</taxon>
        <taxon>Actinomycetes</taxon>
        <taxon>Kitasatosporales</taxon>
        <taxon>Streptomycetaceae</taxon>
        <taxon>Streptomyces</taxon>
    </lineage>
</organism>
<sequence>MDTRDDTGDGHQERTRLGAIQQSADAWTTSLLQGLPMRPSWHCLELGAGAGSVAYWLADRCPDGQVTAVDIDTRHLDPGRAPHLVVEEADITHPGYRPGTFDLVHARYVLCHLPERDEVLARAAEWLAPGGWLVVEEPYQLPAETSPFPLVQRLMAAYERRYGAHGTDLTWARSLPALLARSGLEDVRFSGRLSCMGGFGNDRWRPLIDHAGPALVADGLLDEADLTGFHALLADPAFVDIPQVTISVWGRRA</sequence>
<comment type="caution">
    <text evidence="2">The sequence shown here is derived from an EMBL/GenBank/DDBJ whole genome shotgun (WGS) entry which is preliminary data.</text>
</comment>
<dbReference type="InterPro" id="IPR029063">
    <property type="entry name" value="SAM-dependent_MTases_sf"/>
</dbReference>
<dbReference type="AlphaFoldDB" id="A0A919B419"/>
<dbReference type="SUPFAM" id="SSF53335">
    <property type="entry name" value="S-adenosyl-L-methionine-dependent methyltransferases"/>
    <property type="match status" value="1"/>
</dbReference>
<dbReference type="PANTHER" id="PTHR43861">
    <property type="entry name" value="TRANS-ACONITATE 2-METHYLTRANSFERASE-RELATED"/>
    <property type="match status" value="1"/>
</dbReference>
<proteinExistence type="predicted"/>
<dbReference type="GO" id="GO:0017000">
    <property type="term" value="P:antibiotic biosynthetic process"/>
    <property type="evidence" value="ECO:0007669"/>
    <property type="project" value="UniProtKB-ARBA"/>
</dbReference>
<gene>
    <name evidence="2" type="ORF">GCM10010218_37150</name>
</gene>
<name>A0A919B419_9ACTN</name>
<accession>A0A919B419</accession>
<dbReference type="CDD" id="cd02440">
    <property type="entry name" value="AdoMet_MTases"/>
    <property type="match status" value="1"/>
</dbReference>
<protein>
    <recommendedName>
        <fullName evidence="4">Methyltransferase</fullName>
    </recommendedName>
</protein>
<evidence type="ECO:0000256" key="1">
    <source>
        <dbReference type="ARBA" id="ARBA00022679"/>
    </source>
</evidence>
<dbReference type="RefSeq" id="WP_190130752.1">
    <property type="nucleotide sequence ID" value="NZ_BNBD01000007.1"/>
</dbReference>
<dbReference type="Gene3D" id="3.40.50.150">
    <property type="entry name" value="Vaccinia Virus protein VP39"/>
    <property type="match status" value="1"/>
</dbReference>
<dbReference type="Pfam" id="PF13489">
    <property type="entry name" value="Methyltransf_23"/>
    <property type="match status" value="1"/>
</dbReference>
<evidence type="ECO:0008006" key="4">
    <source>
        <dbReference type="Google" id="ProtNLM"/>
    </source>
</evidence>
<dbReference type="PANTHER" id="PTHR43861:SF3">
    <property type="entry name" value="PUTATIVE (AFU_ORTHOLOGUE AFUA_2G14390)-RELATED"/>
    <property type="match status" value="1"/>
</dbReference>
<evidence type="ECO:0000313" key="3">
    <source>
        <dbReference type="Proteomes" id="UP000638313"/>
    </source>
</evidence>
<reference evidence="2" key="1">
    <citation type="journal article" date="2014" name="Int. J. Syst. Evol. Microbiol.">
        <title>Complete genome sequence of Corynebacterium casei LMG S-19264T (=DSM 44701T), isolated from a smear-ripened cheese.</title>
        <authorList>
            <consortium name="US DOE Joint Genome Institute (JGI-PGF)"/>
            <person name="Walter F."/>
            <person name="Albersmeier A."/>
            <person name="Kalinowski J."/>
            <person name="Ruckert C."/>
        </authorList>
    </citation>
    <scope>NUCLEOTIDE SEQUENCE</scope>
    <source>
        <strain evidence="2">JCM 4059</strain>
    </source>
</reference>
<keyword evidence="3" id="KW-1185">Reference proteome</keyword>
<reference evidence="2" key="2">
    <citation type="submission" date="2020-09" db="EMBL/GenBank/DDBJ databases">
        <authorList>
            <person name="Sun Q."/>
            <person name="Ohkuma M."/>
        </authorList>
    </citation>
    <scope>NUCLEOTIDE SEQUENCE</scope>
    <source>
        <strain evidence="2">JCM 4059</strain>
    </source>
</reference>
<dbReference type="EMBL" id="BNBD01000007">
    <property type="protein sequence ID" value="GHF52282.1"/>
    <property type="molecule type" value="Genomic_DNA"/>
</dbReference>
<dbReference type="GO" id="GO:0008168">
    <property type="term" value="F:methyltransferase activity"/>
    <property type="evidence" value="ECO:0007669"/>
    <property type="project" value="UniProtKB-ARBA"/>
</dbReference>
<dbReference type="Proteomes" id="UP000638313">
    <property type="component" value="Unassembled WGS sequence"/>
</dbReference>